<organism evidence="1 2">
    <name type="scientific">Botryosphaeria dothidea</name>
    <dbReference type="NCBI Taxonomy" id="55169"/>
    <lineage>
        <taxon>Eukaryota</taxon>
        <taxon>Fungi</taxon>
        <taxon>Dikarya</taxon>
        <taxon>Ascomycota</taxon>
        <taxon>Pezizomycotina</taxon>
        <taxon>Dothideomycetes</taxon>
        <taxon>Dothideomycetes incertae sedis</taxon>
        <taxon>Botryosphaeriales</taxon>
        <taxon>Botryosphaeriaceae</taxon>
        <taxon>Botryosphaeria</taxon>
    </lineage>
</organism>
<dbReference type="Proteomes" id="UP000572817">
    <property type="component" value="Unassembled WGS sequence"/>
</dbReference>
<keyword evidence="1" id="KW-0808">Transferase</keyword>
<dbReference type="PANTHER" id="PTHR43591">
    <property type="entry name" value="METHYLTRANSFERASE"/>
    <property type="match status" value="1"/>
</dbReference>
<dbReference type="SUPFAM" id="SSF53335">
    <property type="entry name" value="S-adenosyl-L-methionine-dependent methyltransferases"/>
    <property type="match status" value="1"/>
</dbReference>
<dbReference type="Pfam" id="PF13489">
    <property type="entry name" value="Methyltransf_23"/>
    <property type="match status" value="1"/>
</dbReference>
<dbReference type="PANTHER" id="PTHR43591:SF10">
    <property type="entry name" value="ABC TRANSMEMBRANE TYPE-1 DOMAIN-CONTAINING PROTEIN-RELATED"/>
    <property type="match status" value="1"/>
</dbReference>
<comment type="caution">
    <text evidence="1">The sequence shown here is derived from an EMBL/GenBank/DDBJ whole genome shotgun (WGS) entry which is preliminary data.</text>
</comment>
<keyword evidence="1" id="KW-0489">Methyltransferase</keyword>
<accession>A0A8H4N6M7</accession>
<dbReference type="AlphaFoldDB" id="A0A8H4N6M7"/>
<dbReference type="GO" id="GO:0032259">
    <property type="term" value="P:methylation"/>
    <property type="evidence" value="ECO:0007669"/>
    <property type="project" value="UniProtKB-KW"/>
</dbReference>
<reference evidence="1" key="1">
    <citation type="submission" date="2020-04" db="EMBL/GenBank/DDBJ databases">
        <title>Genome Assembly and Annotation of Botryosphaeria dothidea sdau 11-99, a Latent Pathogen of Apple Fruit Ring Rot in China.</title>
        <authorList>
            <person name="Yu C."/>
            <person name="Diao Y."/>
            <person name="Lu Q."/>
            <person name="Zhao J."/>
            <person name="Cui S."/>
            <person name="Peng C."/>
            <person name="He B."/>
            <person name="Liu H."/>
        </authorList>
    </citation>
    <scope>NUCLEOTIDE SEQUENCE [LARGE SCALE GENOMIC DNA]</scope>
    <source>
        <strain evidence="1">Sdau11-99</strain>
    </source>
</reference>
<evidence type="ECO:0000313" key="2">
    <source>
        <dbReference type="Proteomes" id="UP000572817"/>
    </source>
</evidence>
<dbReference type="GO" id="GO:0008168">
    <property type="term" value="F:methyltransferase activity"/>
    <property type="evidence" value="ECO:0007669"/>
    <property type="project" value="UniProtKB-KW"/>
</dbReference>
<protein>
    <submittedName>
        <fullName evidence="1">Tam domain methyltransferase protein</fullName>
    </submittedName>
</protein>
<evidence type="ECO:0000313" key="1">
    <source>
        <dbReference type="EMBL" id="KAF4304737.1"/>
    </source>
</evidence>
<gene>
    <name evidence="1" type="ORF">GTA08_BOTSDO08377</name>
</gene>
<name>A0A8H4N6M7_9PEZI</name>
<dbReference type="InterPro" id="IPR029063">
    <property type="entry name" value="SAM-dependent_MTases_sf"/>
</dbReference>
<keyword evidence="2" id="KW-1185">Reference proteome</keyword>
<dbReference type="CDD" id="cd02440">
    <property type="entry name" value="AdoMet_MTases"/>
    <property type="match status" value="1"/>
</dbReference>
<dbReference type="Gene3D" id="3.40.50.150">
    <property type="entry name" value="Vaccinia Virus protein VP39"/>
    <property type="match status" value="1"/>
</dbReference>
<sequence>MALEADPSAPANIEVDDGFSDADSAFCSQSSNSTSVTSSVLNYKYENGRRYHAFREGNYFLPNDEKEQDRLDLFHHISTLVLNGKLFNAPIPENKLHRALDIGTGTGIWAVDFADEYPESEVVGTDLSPIQPSWVPPNCKFLVDDAEADWTDSKSFDFIHIRTLSGSIGDWPRLLRQSYDNLSPGGWIEMQEFEVRYGCDDDSYPAKAPNVHKYMELLRESSVQFGKPMDIARDQQKWIKEAGFVNVKEDMYKAPLSPWAKDKRLKEIGKYNLIHVLDAIEAYSIALFTRVLHYSPEEVQVMLAKMREEYKNPELHIYWIYHVTYGQKPETAESDA</sequence>
<dbReference type="OrthoDB" id="2013972at2759"/>
<proteinExistence type="predicted"/>
<dbReference type="EMBL" id="WWBZ02000051">
    <property type="protein sequence ID" value="KAF4304737.1"/>
    <property type="molecule type" value="Genomic_DNA"/>
</dbReference>